<evidence type="ECO:0000313" key="2">
    <source>
        <dbReference type="EMBL" id="RVE67818.1"/>
    </source>
</evidence>
<dbReference type="PANTHER" id="PTHR33480">
    <property type="entry name" value="SET DOMAIN-CONTAINING PROTEIN-RELATED"/>
    <property type="match status" value="1"/>
</dbReference>
<dbReference type="EMBL" id="CM012445">
    <property type="protein sequence ID" value="RVE67818.1"/>
    <property type="molecule type" value="Genomic_DNA"/>
</dbReference>
<feature type="compositionally biased region" description="Basic and acidic residues" evidence="1">
    <location>
        <begin position="339"/>
        <end position="354"/>
    </location>
</feature>
<feature type="compositionally biased region" description="Low complexity" evidence="1">
    <location>
        <begin position="360"/>
        <end position="370"/>
    </location>
</feature>
<accession>A0A3S2UC67</accession>
<dbReference type="PANTHER" id="PTHR33480:SF5">
    <property type="entry name" value="SI:DKEY-51D8.9"/>
    <property type="match status" value="1"/>
</dbReference>
<dbReference type="Proteomes" id="UP000283210">
    <property type="component" value="Chromosome 9"/>
</dbReference>
<feature type="compositionally biased region" description="Low complexity" evidence="1">
    <location>
        <begin position="255"/>
        <end position="268"/>
    </location>
</feature>
<dbReference type="AlphaFoldDB" id="A0A3S2UC67"/>
<feature type="region of interest" description="Disordered" evidence="1">
    <location>
        <begin position="962"/>
        <end position="1024"/>
    </location>
</feature>
<evidence type="ECO:0000313" key="3">
    <source>
        <dbReference type="Proteomes" id="UP000283210"/>
    </source>
</evidence>
<feature type="compositionally biased region" description="Acidic residues" evidence="1">
    <location>
        <begin position="279"/>
        <end position="290"/>
    </location>
</feature>
<feature type="region of interest" description="Disordered" evidence="1">
    <location>
        <begin position="1188"/>
        <end position="1211"/>
    </location>
</feature>
<feature type="region of interest" description="Disordered" evidence="1">
    <location>
        <begin position="227"/>
        <end position="435"/>
    </location>
</feature>
<feature type="compositionally biased region" description="Low complexity" evidence="1">
    <location>
        <begin position="1003"/>
        <end position="1013"/>
    </location>
</feature>
<organism evidence="2 3">
    <name type="scientific">Oryzias javanicus</name>
    <name type="common">Javanese ricefish</name>
    <name type="synonym">Aplocheilus javanicus</name>
    <dbReference type="NCBI Taxonomy" id="123683"/>
    <lineage>
        <taxon>Eukaryota</taxon>
        <taxon>Metazoa</taxon>
        <taxon>Chordata</taxon>
        <taxon>Craniata</taxon>
        <taxon>Vertebrata</taxon>
        <taxon>Euteleostomi</taxon>
        <taxon>Actinopterygii</taxon>
        <taxon>Neopterygii</taxon>
        <taxon>Teleostei</taxon>
        <taxon>Neoteleostei</taxon>
        <taxon>Acanthomorphata</taxon>
        <taxon>Ovalentaria</taxon>
        <taxon>Atherinomorphae</taxon>
        <taxon>Beloniformes</taxon>
        <taxon>Adrianichthyidae</taxon>
        <taxon>Oryziinae</taxon>
        <taxon>Oryzias</taxon>
    </lineage>
</organism>
<protein>
    <submittedName>
        <fullName evidence="2">Uncharacterized protein</fullName>
    </submittedName>
</protein>
<name>A0A3S2UC67_ORYJA</name>
<dbReference type="OrthoDB" id="5376140at2759"/>
<proteinExistence type="predicted"/>
<feature type="compositionally biased region" description="Acidic residues" evidence="1">
    <location>
        <begin position="400"/>
        <end position="411"/>
    </location>
</feature>
<gene>
    <name evidence="2" type="ORF">OJAV_G00085690</name>
</gene>
<reference evidence="2 3" key="2">
    <citation type="submission" date="2019-01" db="EMBL/GenBank/DDBJ databases">
        <title>A chromosome length genome reference of the Java medaka (oryzias javanicus).</title>
        <authorList>
            <person name="Herpin A."/>
            <person name="Takehana Y."/>
            <person name="Naruse K."/>
            <person name="Ansai S."/>
            <person name="Kawaguchi M."/>
        </authorList>
    </citation>
    <scope>NUCLEOTIDE SEQUENCE [LARGE SCALE GENOMIC DNA]</scope>
    <source>
        <strain evidence="2">RS831</strain>
        <tissue evidence="2">Whole body</tissue>
    </source>
</reference>
<sequence>MENRAVEKNHMSCQTWVGQNGWAPPSSQGLLLNPHAGSQHLGLGPPDQGSLFGPLQGSGPGCMGDMSALASAHHAALKPLHMSGVPTSNSLFDNITNQGASHLLSFAQQMADPSSLLAKSAPPLTLPPPDHELPPCRPQHLTQLPPSDPRKAFHAPLAGHALANGHQDLAVSFSACGQHAISAPFGAQGLEAGGVSGFTQSYGASAAQDHPPWSSSLHGRGVLNESVPNARVCPNRNPTEEEPAAPVAGGDKSRSSLLQQRAQLLKQLENMNRLLESFPPEEEEEEDEEQPSNTPPHESSSEKTESSGEAQRFSPEAKLRPSEDFPTSTCEEENGAEDVSPHPAEEKEDKPVKPDDDDYPPSGDDSFSDSWSEDEDVPPPAPTARSPAGAEPALKREQGAESEESSSEESADSPPPPQTQRRSSEAVVLPAPNAKARRPYDKRNYCLFCSKPFLKVARHLMNVHSDRAEVAVAFRYPAHSKERSRIWNKLTNEGNFAHNKKVLSSGRGQLAVKKRPSRPTKAVEFAHCMHCHGLFGAKTLFRHLKNCPDKVKAEEEPAARRRIVSHCALLAVNFAELGVGESVKDIIGEMVYDEVTRAVMEDRTILQFAEQMLGEYSSDDFNYIRQNLRQTARLVLEAQKTTPLDRLRDFFHPQNFHHVVSAVRVLSGYDRERKRFGSPSLAIKLGYNLQKICGIVEADAVRAEDTERAESAQRFLSVYKRKWNKLVSSAALRNLREVKRRKEADVPLAEDVKRLQFHVEEVHRLAEEKLRERPSVENYAALTRAVLARTILFNRRKTEEVSKIPAAKFLSRQRSEQLDDMDASVSDLERRMCRFFSRMDIRGSSGRMVPVLLKPSLESSLELLMKVREECGIPKDNRFLFARPSAPTPYKGSVCVQRFVRECRAQRPAALTAPQIRRHFAATLQLINLEEEEALQVLGPDNPVQTLRRDAGAVCDDAFMETGVRSQTSGGPSDQRDGAPGPDRGSAERQGREGAGHGDRSGNARSRGRSAGSHKPSKSKWSESEVRAVEQHLMEFIRKQRVPQKYDCLQCLEAEPRALRARSWKAVKDYVRNRITALRRQSGCGAKPAGKPSGEKARAAPPVQTRDVRPAAPPRADQTGNSRAQTKVKWAEAEVRAVERHMMRFITQHKVPQKNDCVLCLEAEPQALRARSWKGVKDYVRNRITTLQRQSGSSRRSRSESSRHRSVLLQL</sequence>
<reference evidence="2 3" key="1">
    <citation type="submission" date="2018-11" db="EMBL/GenBank/DDBJ databases">
        <authorList>
            <person name="Lopez-Roques C."/>
            <person name="Donnadieu C."/>
            <person name="Bouchez O."/>
            <person name="Klopp C."/>
            <person name="Cabau C."/>
            <person name="Zahm M."/>
        </authorList>
    </citation>
    <scope>NUCLEOTIDE SEQUENCE [LARGE SCALE GENOMIC DNA]</scope>
    <source>
        <strain evidence="2">RS831</strain>
        <tissue evidence="2">Whole body</tissue>
    </source>
</reference>
<feature type="region of interest" description="Disordered" evidence="1">
    <location>
        <begin position="27"/>
        <end position="58"/>
    </location>
</feature>
<feature type="region of interest" description="Disordered" evidence="1">
    <location>
        <begin position="1081"/>
        <end position="1127"/>
    </location>
</feature>
<keyword evidence="3" id="KW-1185">Reference proteome</keyword>
<feature type="compositionally biased region" description="Basic and acidic residues" evidence="1">
    <location>
        <begin position="985"/>
        <end position="1002"/>
    </location>
</feature>
<evidence type="ECO:0000256" key="1">
    <source>
        <dbReference type="SAM" id="MobiDB-lite"/>
    </source>
</evidence>